<evidence type="ECO:0000256" key="2">
    <source>
        <dbReference type="ARBA" id="ARBA00022475"/>
    </source>
</evidence>
<evidence type="ECO:0000256" key="5">
    <source>
        <dbReference type="ARBA" id="ARBA00023136"/>
    </source>
</evidence>
<dbReference type="InterPro" id="IPR051679">
    <property type="entry name" value="DASS-Related_Transporters"/>
</dbReference>
<evidence type="ECO:0000313" key="8">
    <source>
        <dbReference type="Proteomes" id="UP000663608"/>
    </source>
</evidence>
<feature type="transmembrane region" description="Helical" evidence="6">
    <location>
        <begin position="205"/>
        <end position="224"/>
    </location>
</feature>
<keyword evidence="4 6" id="KW-1133">Transmembrane helix</keyword>
<protein>
    <submittedName>
        <fullName evidence="7">YfcC family protein</fullName>
    </submittedName>
</protein>
<dbReference type="Proteomes" id="UP000663608">
    <property type="component" value="Chromosome"/>
</dbReference>
<feature type="transmembrane region" description="Helical" evidence="6">
    <location>
        <begin position="150"/>
        <end position="173"/>
    </location>
</feature>
<dbReference type="PANTHER" id="PTHR43652">
    <property type="entry name" value="BASIC AMINO ACID ANTIPORTER YFCC-RELATED"/>
    <property type="match status" value="1"/>
</dbReference>
<feature type="transmembrane region" description="Helical" evidence="6">
    <location>
        <begin position="488"/>
        <end position="505"/>
    </location>
</feature>
<accession>A0AA45KHH6</accession>
<organism evidence="7 8">
    <name type="scientific">Lactococcus taiwanensis</name>
    <dbReference type="NCBI Taxonomy" id="1151742"/>
    <lineage>
        <taxon>Bacteria</taxon>
        <taxon>Bacillati</taxon>
        <taxon>Bacillota</taxon>
        <taxon>Bacilli</taxon>
        <taxon>Lactobacillales</taxon>
        <taxon>Streptococcaceae</taxon>
        <taxon>Lactococcus</taxon>
    </lineage>
</organism>
<dbReference type="Pfam" id="PF03606">
    <property type="entry name" value="DcuC"/>
    <property type="match status" value="1"/>
</dbReference>
<evidence type="ECO:0000256" key="3">
    <source>
        <dbReference type="ARBA" id="ARBA00022692"/>
    </source>
</evidence>
<comment type="subcellular location">
    <subcellularLocation>
        <location evidence="1">Cell membrane</location>
        <topology evidence="1">Multi-pass membrane protein</topology>
    </subcellularLocation>
</comment>
<keyword evidence="2" id="KW-1003">Cell membrane</keyword>
<dbReference type="AlphaFoldDB" id="A0AA45KHH6"/>
<feature type="transmembrane region" description="Helical" evidence="6">
    <location>
        <begin position="12"/>
        <end position="31"/>
    </location>
</feature>
<evidence type="ECO:0000256" key="4">
    <source>
        <dbReference type="ARBA" id="ARBA00022989"/>
    </source>
</evidence>
<dbReference type="InterPro" id="IPR018385">
    <property type="entry name" value="C4_dicarb_anaerob_car-like"/>
</dbReference>
<keyword evidence="8" id="KW-1185">Reference proteome</keyword>
<keyword evidence="5 6" id="KW-0472">Membrane</keyword>
<proteinExistence type="predicted"/>
<feature type="transmembrane region" description="Helical" evidence="6">
    <location>
        <begin position="180"/>
        <end position="199"/>
    </location>
</feature>
<dbReference type="KEGG" id="lti:JW886_03635"/>
<keyword evidence="3 6" id="KW-0812">Transmembrane</keyword>
<dbReference type="RefSeq" id="WP_075524466.1">
    <property type="nucleotide sequence ID" value="NZ_BNDT01000007.1"/>
</dbReference>
<name>A0AA45KHH6_9LACT</name>
<evidence type="ECO:0000256" key="6">
    <source>
        <dbReference type="SAM" id="Phobius"/>
    </source>
</evidence>
<reference evidence="7 8" key="1">
    <citation type="submission" date="2021-02" db="EMBL/GenBank/DDBJ databases">
        <title>Complete genome sequence of Lactococcus lactis strain K_LL004.</title>
        <authorList>
            <person name="Kim H.B."/>
        </authorList>
    </citation>
    <scope>NUCLEOTIDE SEQUENCE [LARGE SCALE GENOMIC DNA]</scope>
    <source>
        <strain evidence="7 8">K_LL004</strain>
    </source>
</reference>
<feature type="transmembrane region" description="Helical" evidence="6">
    <location>
        <begin position="323"/>
        <end position="343"/>
    </location>
</feature>
<evidence type="ECO:0000313" key="7">
    <source>
        <dbReference type="EMBL" id="QSE77349.1"/>
    </source>
</evidence>
<feature type="transmembrane region" description="Helical" evidence="6">
    <location>
        <begin position="267"/>
        <end position="286"/>
    </location>
</feature>
<dbReference type="EMBL" id="CP070872">
    <property type="protein sequence ID" value="QSE77349.1"/>
    <property type="molecule type" value="Genomic_DNA"/>
</dbReference>
<feature type="transmembrane region" description="Helical" evidence="6">
    <location>
        <begin position="84"/>
        <end position="104"/>
    </location>
</feature>
<dbReference type="PANTHER" id="PTHR43652:SF6">
    <property type="entry name" value="ARGININE REPRESSOR"/>
    <property type="match status" value="1"/>
</dbReference>
<dbReference type="GO" id="GO:0005886">
    <property type="term" value="C:plasma membrane"/>
    <property type="evidence" value="ECO:0007669"/>
    <property type="project" value="UniProtKB-SubCell"/>
</dbReference>
<feature type="transmembrane region" description="Helical" evidence="6">
    <location>
        <begin position="456"/>
        <end position="476"/>
    </location>
</feature>
<gene>
    <name evidence="7" type="ORF">JW886_03635</name>
</gene>
<feature type="transmembrane region" description="Helical" evidence="6">
    <location>
        <begin position="125"/>
        <end position="144"/>
    </location>
</feature>
<feature type="transmembrane region" description="Helical" evidence="6">
    <location>
        <begin position="350"/>
        <end position="374"/>
    </location>
</feature>
<sequence>MEAKKKKFQMPSAYTILFIIIAIIAVLTWFIPAGHYKVDDAGNIIAGSFTQVASNPQGLWDVFMAPVNGMLGIDANGNIPATPAAIPISFFILMVGGFLGVVNKTGALDAGVASIVKRFKGREKLLIPVLMSLFALGGSTYGMAEETLPFYVLIIPVMIAVGFDTVTAVAIVLVGSQVGCLASTVNPFATGVASNAVGISMGQGIGLRFIMLIVLTAISIIYVMRYASKIEKDPTKSLVYKTREADRKHFDIESIESQAEITTRQKWVNGIFFATFAIMIISLIPWDMLNKHFTFFNTATDWLSGLPVVGVLLGKNMAPLGTWYFPEITMLFIVMSLIVAVVYRMKESEFIASFLAGASDMIGVAIVVAVARGIQVVMNNGMITDTILHWGEQGLSGLSSSLFIILTFLFYLPMSFLIPSTSGLAAATMGIMGPMGEFANVSKDLVITAYQSASGILNLITPTSAVVMGALAIARFNIGTWWKFMAKLIVIQLVVIMVILGIAAVL</sequence>
<evidence type="ECO:0000256" key="1">
    <source>
        <dbReference type="ARBA" id="ARBA00004651"/>
    </source>
</evidence>